<feature type="region of interest" description="Disordered" evidence="1">
    <location>
        <begin position="1"/>
        <end position="77"/>
    </location>
</feature>
<keyword evidence="2" id="KW-0547">Nucleotide-binding</keyword>
<evidence type="ECO:0000256" key="1">
    <source>
        <dbReference type="SAM" id="MobiDB-lite"/>
    </source>
</evidence>
<name>A0A1V4AEG0_9ACTN</name>
<dbReference type="OrthoDB" id="4249344at2"/>
<feature type="compositionally biased region" description="Basic and acidic residues" evidence="1">
    <location>
        <begin position="57"/>
        <end position="77"/>
    </location>
</feature>
<evidence type="ECO:0000313" key="2">
    <source>
        <dbReference type="EMBL" id="OON81879.1"/>
    </source>
</evidence>
<dbReference type="GO" id="GO:0004386">
    <property type="term" value="F:helicase activity"/>
    <property type="evidence" value="ECO:0007669"/>
    <property type="project" value="UniProtKB-KW"/>
</dbReference>
<evidence type="ECO:0000313" key="3">
    <source>
        <dbReference type="Proteomes" id="UP000190539"/>
    </source>
</evidence>
<dbReference type="AlphaFoldDB" id="A0A1V4AEG0"/>
<feature type="compositionally biased region" description="Basic and acidic residues" evidence="1">
    <location>
        <begin position="24"/>
        <end position="41"/>
    </location>
</feature>
<comment type="caution">
    <text evidence="2">The sequence shown here is derived from an EMBL/GenBank/DDBJ whole genome shotgun (WGS) entry which is preliminary data.</text>
</comment>
<keyword evidence="2" id="KW-0067">ATP-binding</keyword>
<protein>
    <submittedName>
        <fullName evidence="2">DEAD/DEAH box helicase</fullName>
    </submittedName>
</protein>
<dbReference type="EMBL" id="MVFC01000003">
    <property type="protein sequence ID" value="OON81879.1"/>
    <property type="molecule type" value="Genomic_DNA"/>
</dbReference>
<keyword evidence="3" id="KW-1185">Reference proteome</keyword>
<reference evidence="2 3" key="1">
    <citation type="submission" date="2017-02" db="EMBL/GenBank/DDBJ databases">
        <title>Draft Genome Sequence of Streptomyces tsukubaensis F601, a Producer of the immunosuppressant tacrolimus FK506.</title>
        <authorList>
            <person name="Zong G."/>
            <person name="Zhong C."/>
            <person name="Fu J."/>
            <person name="Qin R."/>
            <person name="Cao G."/>
        </authorList>
    </citation>
    <scope>NUCLEOTIDE SEQUENCE [LARGE SCALE GENOMIC DNA]</scope>
    <source>
        <strain evidence="2 3">F601</strain>
    </source>
</reference>
<feature type="compositionally biased region" description="Basic residues" evidence="1">
    <location>
        <begin position="1"/>
        <end position="10"/>
    </location>
</feature>
<proteinExistence type="predicted"/>
<dbReference type="Proteomes" id="UP000190539">
    <property type="component" value="Unassembled WGS sequence"/>
</dbReference>
<keyword evidence="2" id="KW-0347">Helicase</keyword>
<organism evidence="2 3">
    <name type="scientific">Streptomyces tsukubensis</name>
    <dbReference type="NCBI Taxonomy" id="83656"/>
    <lineage>
        <taxon>Bacteria</taxon>
        <taxon>Bacillati</taxon>
        <taxon>Actinomycetota</taxon>
        <taxon>Actinomycetes</taxon>
        <taxon>Kitasatosporales</taxon>
        <taxon>Streptomycetaceae</taxon>
        <taxon>Streptomyces</taxon>
    </lineage>
</organism>
<keyword evidence="2" id="KW-0378">Hydrolase</keyword>
<sequence>MSNHEHRRLPSTHPPGTERGMPPKPDDDALAERTRAERVEAGIEAYDPDDVPPATDVRSRGKVTESEQYRGMKAEMDRQVRAGELAADQLWARKERAPYPPTRYEV</sequence>
<accession>A0A1V4AEG0</accession>
<gene>
    <name evidence="2" type="ORF">B1H18_07230</name>
</gene>